<sequence length="683" mass="79331">MRGEQSQLTRMLQGAQTRFIIPVYQRNYDWNREQCERLFDDLEDVARQHRESHFFGSIVSQADSQARRILIDGQQRITTVYLLLAALLTQLRCGAVDDGGDANLELFIKDEYLVDRFRNDDSKLKLKLVKGDQNALIKVIDVASTGNGELDESSNVTSNYRYFLDRITKSGLDAYSIEQAIEKLEVIDIKLESGDDAQLIFESLNSTGLGLNEGDKIRNYMLMNLPLDEQEECYEQFWNVMERNTNYDVSGFIRDYLTMKTRRTPVISRVYPAFQQFSRGIEHRSLMNDLLRFSRYYARITGVTPGGTRIDDALKHLRLLEMSVINPFLLSLLEYSDDGNISDDELVNVLDIIEDYLFRRWLCNVATNALNKIFAGLHHEVLRGVNEGASYCDSLTYALLRREDSGRFPRDDEFRRAYDERNLYKIRRMRFYLYDRLENGDNVERVNIVDMMENGTLSVEHIMPQSLSRQWKQSLGDNADEIHNRWLNRMGNLTLTGYNSQYSNSEFTFKRDCKHGFKDSGLKLNRFVAECAEWDETQIAERNERLWRRFLELWPSLDTSYKPAVEEHESHGLDDDFDFTNRKIAAYTFQGARHTVKNWVDMMKGVLSSLVEIDFAGFRSVAFSDKFPSRYFSDSPLEYGFEVVPGIWFNPGSATATKLETLSRIIDKINGVEPSDLSFELYD</sequence>
<accession>A0A2M9HKV4</accession>
<dbReference type="PANTHER" id="PTHR35149:SF2">
    <property type="entry name" value="DUF262 DOMAIN-CONTAINING PROTEIN"/>
    <property type="match status" value="1"/>
</dbReference>
<dbReference type="Pfam" id="PF03235">
    <property type="entry name" value="GmrSD_N"/>
    <property type="match status" value="1"/>
</dbReference>
<evidence type="ECO:0000313" key="4">
    <source>
        <dbReference type="Proteomes" id="UP000229239"/>
    </source>
</evidence>
<dbReference type="AlphaFoldDB" id="A0A2M9HKV4"/>
<keyword evidence="4" id="KW-1185">Reference proteome</keyword>
<comment type="caution">
    <text evidence="3">The sequence shown here is derived from an EMBL/GenBank/DDBJ whole genome shotgun (WGS) entry which is preliminary data.</text>
</comment>
<evidence type="ECO:0008006" key="5">
    <source>
        <dbReference type="Google" id="ProtNLM"/>
    </source>
</evidence>
<evidence type="ECO:0000313" key="3">
    <source>
        <dbReference type="EMBL" id="PJM77447.1"/>
    </source>
</evidence>
<dbReference type="OrthoDB" id="9798761at2"/>
<dbReference type="Proteomes" id="UP000229239">
    <property type="component" value="Unassembled WGS sequence"/>
</dbReference>
<dbReference type="RefSeq" id="WP_100494205.1">
    <property type="nucleotide sequence ID" value="NZ_JAFEJV010000014.1"/>
</dbReference>
<dbReference type="PANTHER" id="PTHR35149">
    <property type="entry name" value="SLL5132 PROTEIN"/>
    <property type="match status" value="1"/>
</dbReference>
<feature type="domain" description="GmrSD restriction endonucleases N-terminal" evidence="1">
    <location>
        <begin position="11"/>
        <end position="221"/>
    </location>
</feature>
<proteinExistence type="predicted"/>
<dbReference type="InterPro" id="IPR011089">
    <property type="entry name" value="GmrSD_C"/>
</dbReference>
<dbReference type="InterPro" id="IPR004919">
    <property type="entry name" value="GmrSD_N"/>
</dbReference>
<reference evidence="4" key="1">
    <citation type="submission" date="2017-10" db="EMBL/GenBank/DDBJ databases">
        <title>Draft genome sequences of strains TRE 1, TRE 9, TRE H and TRI 7, isolated from tamarins, belonging to four potential novel Bifidobacterium species.</title>
        <authorList>
            <person name="Mattarelli P."/>
            <person name="Modesto M."/>
            <person name="Puglisi E."/>
            <person name="Morelli L."/>
            <person name="Bonetti A."/>
            <person name="Spezio C."/>
            <person name="Sandri C."/>
        </authorList>
    </citation>
    <scope>NUCLEOTIDE SEQUENCE [LARGE SCALE GENOMIC DNA]</scope>
    <source>
        <strain evidence="4">TREH</strain>
    </source>
</reference>
<evidence type="ECO:0000259" key="1">
    <source>
        <dbReference type="Pfam" id="PF03235"/>
    </source>
</evidence>
<feature type="domain" description="GmrSD restriction endonucleases C-terminal" evidence="2">
    <location>
        <begin position="408"/>
        <end position="547"/>
    </location>
</feature>
<gene>
    <name evidence="3" type="ORF">CSQ86_06130</name>
</gene>
<protein>
    <recommendedName>
        <fullName evidence="5">DUF262 domain-containing protein</fullName>
    </recommendedName>
</protein>
<name>A0A2M9HKV4_9BIFI</name>
<dbReference type="Pfam" id="PF07510">
    <property type="entry name" value="GmrSD_C"/>
    <property type="match status" value="1"/>
</dbReference>
<dbReference type="EMBL" id="PEBJ01000002">
    <property type="protein sequence ID" value="PJM77447.1"/>
    <property type="molecule type" value="Genomic_DNA"/>
</dbReference>
<organism evidence="3 4">
    <name type="scientific">Bifidobacterium felsineum</name>
    <dbReference type="NCBI Taxonomy" id="2045440"/>
    <lineage>
        <taxon>Bacteria</taxon>
        <taxon>Bacillati</taxon>
        <taxon>Actinomycetota</taxon>
        <taxon>Actinomycetes</taxon>
        <taxon>Bifidobacteriales</taxon>
        <taxon>Bifidobacteriaceae</taxon>
        <taxon>Bifidobacterium</taxon>
    </lineage>
</organism>
<evidence type="ECO:0000259" key="2">
    <source>
        <dbReference type="Pfam" id="PF07510"/>
    </source>
</evidence>